<evidence type="ECO:0000313" key="1">
    <source>
        <dbReference type="EMBL" id="MCJ8743487.1"/>
    </source>
</evidence>
<protein>
    <submittedName>
        <fullName evidence="1">Uncharacterized protein</fullName>
    </submittedName>
</protein>
<name>A0ACC5Z6M1_9TELE</name>
<dbReference type="EMBL" id="CM040993">
    <property type="protein sequence ID" value="MCJ8743487.1"/>
    <property type="molecule type" value="Genomic_DNA"/>
</dbReference>
<keyword evidence="2" id="KW-1185">Reference proteome</keyword>
<sequence length="223" mass="24675">MGTIQWRVDGVDPFLNPVKYKILNNNRTLKVISASAVDSGVYECITENKSLRFIQWQRVAILPYPNIQAGPDKVFRCEDLSIPLQCCASSSYTIEWTKDSLSPLTPPGPGSGCIAYNYAVQKQDCEAGEKRVIFTCRLSEKSLSVLHYSSKNISITITKKAFDCSDSSFGVGTANQTAFRQCVGDETGIEWAVCNKTGQWSIISNNCTLRVIQNLADRAEVIL</sequence>
<reference evidence="1" key="1">
    <citation type="submission" date="2020-02" db="EMBL/GenBank/DDBJ databases">
        <title>Genome sequencing of the panga catfish, Pangasius djambal.</title>
        <authorList>
            <person name="Wen M."/>
            <person name="Zahm M."/>
            <person name="Roques C."/>
            <person name="Cabau C."/>
            <person name="Klopp C."/>
            <person name="Donnadieu C."/>
            <person name="Jouanno E."/>
            <person name="Avarre J.-C."/>
            <person name="Campet M."/>
            <person name="Ha T."/>
            <person name="Dugue R."/>
            <person name="Lampietro C."/>
            <person name="Louis A."/>
            <person name="Herpin A."/>
            <person name="Echchiki A."/>
            <person name="Berthelot C."/>
            <person name="Parey E."/>
            <person name="Roest-Crollius H."/>
            <person name="Braasch I."/>
            <person name="Postlethwait J.H."/>
            <person name="Bobe J."/>
            <person name="Montfort J."/>
            <person name="Bouchez O."/>
            <person name="Begum T."/>
            <person name="Schartl M."/>
            <person name="Gustiano R."/>
            <person name="Guiguen Y."/>
        </authorList>
    </citation>
    <scope>NUCLEOTIDE SEQUENCE</scope>
    <source>
        <strain evidence="1">Pdj_M5554</strain>
    </source>
</reference>
<gene>
    <name evidence="1" type="ORF">PDJAM_G00094610</name>
</gene>
<evidence type="ECO:0000313" key="2">
    <source>
        <dbReference type="Proteomes" id="UP000830395"/>
    </source>
</evidence>
<accession>A0ACC5Z6M1</accession>
<proteinExistence type="predicted"/>
<dbReference type="Proteomes" id="UP000830395">
    <property type="component" value="Chromosome 19"/>
</dbReference>
<comment type="caution">
    <text evidence="1">The sequence shown here is derived from an EMBL/GenBank/DDBJ whole genome shotgun (WGS) entry which is preliminary data.</text>
</comment>
<organism evidence="1 2">
    <name type="scientific">Pangasius djambal</name>
    <dbReference type="NCBI Taxonomy" id="1691987"/>
    <lineage>
        <taxon>Eukaryota</taxon>
        <taxon>Metazoa</taxon>
        <taxon>Chordata</taxon>
        <taxon>Craniata</taxon>
        <taxon>Vertebrata</taxon>
        <taxon>Euteleostomi</taxon>
        <taxon>Actinopterygii</taxon>
        <taxon>Neopterygii</taxon>
        <taxon>Teleostei</taxon>
        <taxon>Ostariophysi</taxon>
        <taxon>Siluriformes</taxon>
        <taxon>Pangasiidae</taxon>
        <taxon>Pangasius</taxon>
    </lineage>
</organism>